<feature type="compositionally biased region" description="Polar residues" evidence="1">
    <location>
        <begin position="26"/>
        <end position="51"/>
    </location>
</feature>
<protein>
    <submittedName>
        <fullName evidence="2">Uncharacterized protein</fullName>
    </submittedName>
</protein>
<gene>
    <name evidence="2" type="ORF">WA026_014675</name>
</gene>
<dbReference type="Proteomes" id="UP001431783">
    <property type="component" value="Unassembled WGS sequence"/>
</dbReference>
<accession>A0AAW1VE57</accession>
<dbReference type="EMBL" id="JARQZJ010000128">
    <property type="protein sequence ID" value="KAK9891441.1"/>
    <property type="molecule type" value="Genomic_DNA"/>
</dbReference>
<evidence type="ECO:0000313" key="2">
    <source>
        <dbReference type="EMBL" id="KAK9891441.1"/>
    </source>
</evidence>
<dbReference type="AlphaFoldDB" id="A0AAW1VE57"/>
<name>A0AAW1VE57_9CUCU</name>
<comment type="caution">
    <text evidence="2">The sequence shown here is derived from an EMBL/GenBank/DDBJ whole genome shotgun (WGS) entry which is preliminary data.</text>
</comment>
<keyword evidence="3" id="KW-1185">Reference proteome</keyword>
<evidence type="ECO:0000313" key="3">
    <source>
        <dbReference type="Proteomes" id="UP001431783"/>
    </source>
</evidence>
<evidence type="ECO:0000256" key="1">
    <source>
        <dbReference type="SAM" id="MobiDB-lite"/>
    </source>
</evidence>
<sequence>MSSNSDSESVNENSNNNDISDSELSTYSNSSWRKAEQSSSTNGDNFESNGRNGMKRSSEETDEADFLNQQMYSNEKDVAKYSTQEVGYSYLHSNLSLND</sequence>
<proteinExistence type="predicted"/>
<reference evidence="2 3" key="1">
    <citation type="submission" date="2023-03" db="EMBL/GenBank/DDBJ databases">
        <title>Genome insight into feeding habits of ladybird beetles.</title>
        <authorList>
            <person name="Li H.-S."/>
            <person name="Huang Y.-H."/>
            <person name="Pang H."/>
        </authorList>
    </citation>
    <scope>NUCLEOTIDE SEQUENCE [LARGE SCALE GENOMIC DNA]</scope>
    <source>
        <strain evidence="2">SYSU_2023b</strain>
        <tissue evidence="2">Whole body</tissue>
    </source>
</reference>
<feature type="region of interest" description="Disordered" evidence="1">
    <location>
        <begin position="1"/>
        <end position="71"/>
    </location>
</feature>
<feature type="compositionally biased region" description="Low complexity" evidence="1">
    <location>
        <begin position="1"/>
        <end position="25"/>
    </location>
</feature>
<organism evidence="2 3">
    <name type="scientific">Henosepilachna vigintioctopunctata</name>
    <dbReference type="NCBI Taxonomy" id="420089"/>
    <lineage>
        <taxon>Eukaryota</taxon>
        <taxon>Metazoa</taxon>
        <taxon>Ecdysozoa</taxon>
        <taxon>Arthropoda</taxon>
        <taxon>Hexapoda</taxon>
        <taxon>Insecta</taxon>
        <taxon>Pterygota</taxon>
        <taxon>Neoptera</taxon>
        <taxon>Endopterygota</taxon>
        <taxon>Coleoptera</taxon>
        <taxon>Polyphaga</taxon>
        <taxon>Cucujiformia</taxon>
        <taxon>Coccinelloidea</taxon>
        <taxon>Coccinellidae</taxon>
        <taxon>Epilachninae</taxon>
        <taxon>Epilachnini</taxon>
        <taxon>Henosepilachna</taxon>
    </lineage>
</organism>